<keyword evidence="6" id="KW-0547">Nucleotide-binding</keyword>
<dbReference type="InterPro" id="IPR003661">
    <property type="entry name" value="HisK_dim/P_dom"/>
</dbReference>
<gene>
    <name evidence="14" type="ORF">HRJ53_24520</name>
</gene>
<sequence>MLFVVAVLSYIFAAQFLEQLIHETDKRANDLAEQVFLQAKHALTEAARQGFQLSSDAPEEVRVYVRHAFEISQGLHTQLAAAHENVLIYEVSITDTDGLVLASTDENLRGTFLPRRASLSELVGRSFLHQIKVLLVPTRRTVKNPQLFEVEYPFRNGPVPFGEVRVIVDSALLVQSIRTGLRRGAVIVLAALVVSALLAAFVSGVTLAPLRDITAQLDRISSGQFDTHEAKTFETSDELGLMSRKISQVGQQLRGVHEIFSTMRENMNSVMAGLEDGLLLFTRDARAVMVSPAAEKFLGAPASEFLGRRVTDIFPPGHPLRDALHIESDELSEITAEADLTTSEGPKRVNVSVQAIQEAGERMGALVTLRDLDSLESIGTQLRVSERLAALGRITAGVAHEVKNPLNSMRLWLENLKESLSFDGFYDGDGPSRQAVQVLDKEIDRLDQVVKRFLDFTRPMDVRLEATQLAELLQEVLEVAKPQLQQSNIQIAQLLPIDVPEVYVDRALLKQAVLNLVLNAAEAMPNGGQLRLVLSRRAEMAEITVGDTGNGIPQENQQKIFQLFFTTRPGGSGIGLASTFRIVQLHNGSIDFTSEVGRGTTFRIELPLAA</sequence>
<dbReference type="GO" id="GO:0006355">
    <property type="term" value="P:regulation of DNA-templated transcription"/>
    <property type="evidence" value="ECO:0007669"/>
    <property type="project" value="InterPro"/>
</dbReference>
<keyword evidence="8" id="KW-0067">ATP-binding</keyword>
<keyword evidence="10" id="KW-0812">Transmembrane</keyword>
<keyword evidence="10" id="KW-0472">Membrane</keyword>
<dbReference type="PANTHER" id="PTHR43065:SF10">
    <property type="entry name" value="PEROXIDE STRESS-ACTIVATED HISTIDINE KINASE MAK3"/>
    <property type="match status" value="1"/>
</dbReference>
<feature type="domain" description="Histidine kinase" evidence="11">
    <location>
        <begin position="397"/>
        <end position="610"/>
    </location>
</feature>
<dbReference type="PROSITE" id="PS50112">
    <property type="entry name" value="PAS"/>
    <property type="match status" value="1"/>
</dbReference>
<evidence type="ECO:0000256" key="8">
    <source>
        <dbReference type="ARBA" id="ARBA00022840"/>
    </source>
</evidence>
<evidence type="ECO:0000313" key="15">
    <source>
        <dbReference type="Proteomes" id="UP000567293"/>
    </source>
</evidence>
<evidence type="ECO:0000256" key="5">
    <source>
        <dbReference type="ARBA" id="ARBA00022679"/>
    </source>
</evidence>
<dbReference type="PANTHER" id="PTHR43065">
    <property type="entry name" value="SENSOR HISTIDINE KINASE"/>
    <property type="match status" value="1"/>
</dbReference>
<dbReference type="GO" id="GO:0005524">
    <property type="term" value="F:ATP binding"/>
    <property type="evidence" value="ECO:0007669"/>
    <property type="project" value="UniProtKB-KW"/>
</dbReference>
<comment type="catalytic activity">
    <reaction evidence="1">
        <text>ATP + protein L-histidine = ADP + protein N-phospho-L-histidine.</text>
        <dbReference type="EC" id="2.7.13.3"/>
    </reaction>
</comment>
<dbReference type="InterPro" id="IPR036097">
    <property type="entry name" value="HisK_dim/P_sf"/>
</dbReference>
<dbReference type="GO" id="GO:0016020">
    <property type="term" value="C:membrane"/>
    <property type="evidence" value="ECO:0007669"/>
    <property type="project" value="UniProtKB-SubCell"/>
</dbReference>
<comment type="subcellular location">
    <subcellularLocation>
        <location evidence="2">Membrane</location>
    </subcellularLocation>
</comment>
<evidence type="ECO:0000256" key="9">
    <source>
        <dbReference type="ARBA" id="ARBA00023012"/>
    </source>
</evidence>
<evidence type="ECO:0000256" key="4">
    <source>
        <dbReference type="ARBA" id="ARBA00022553"/>
    </source>
</evidence>
<dbReference type="InterPro" id="IPR013767">
    <property type="entry name" value="PAS_fold"/>
</dbReference>
<evidence type="ECO:0000313" key="14">
    <source>
        <dbReference type="EMBL" id="MBA0088162.1"/>
    </source>
</evidence>
<dbReference type="AlphaFoldDB" id="A0A7V8NVE2"/>
<dbReference type="Pfam" id="PF00512">
    <property type="entry name" value="HisKA"/>
    <property type="match status" value="1"/>
</dbReference>
<dbReference type="PROSITE" id="PS50885">
    <property type="entry name" value="HAMP"/>
    <property type="match status" value="1"/>
</dbReference>
<evidence type="ECO:0000256" key="7">
    <source>
        <dbReference type="ARBA" id="ARBA00022777"/>
    </source>
</evidence>
<dbReference type="PRINTS" id="PR00344">
    <property type="entry name" value="BCTRLSENSOR"/>
</dbReference>
<evidence type="ECO:0000259" key="11">
    <source>
        <dbReference type="PROSITE" id="PS50109"/>
    </source>
</evidence>
<dbReference type="EC" id="2.7.13.3" evidence="3"/>
<feature type="domain" description="HAMP" evidence="13">
    <location>
        <begin position="204"/>
        <end position="258"/>
    </location>
</feature>
<dbReference type="Gene3D" id="3.30.450.20">
    <property type="entry name" value="PAS domain"/>
    <property type="match status" value="1"/>
</dbReference>
<dbReference type="SMART" id="SM00387">
    <property type="entry name" value="HATPase_c"/>
    <property type="match status" value="1"/>
</dbReference>
<keyword evidence="4" id="KW-0597">Phosphoprotein</keyword>
<keyword evidence="15" id="KW-1185">Reference proteome</keyword>
<dbReference type="GO" id="GO:0000155">
    <property type="term" value="F:phosphorelay sensor kinase activity"/>
    <property type="evidence" value="ECO:0007669"/>
    <property type="project" value="InterPro"/>
</dbReference>
<dbReference type="InterPro" id="IPR005467">
    <property type="entry name" value="His_kinase_dom"/>
</dbReference>
<dbReference type="SUPFAM" id="SSF55785">
    <property type="entry name" value="PYP-like sensor domain (PAS domain)"/>
    <property type="match status" value="1"/>
</dbReference>
<evidence type="ECO:0000256" key="10">
    <source>
        <dbReference type="SAM" id="Phobius"/>
    </source>
</evidence>
<dbReference type="SMART" id="SM00388">
    <property type="entry name" value="HisKA"/>
    <property type="match status" value="1"/>
</dbReference>
<dbReference type="Gene3D" id="1.10.287.130">
    <property type="match status" value="1"/>
</dbReference>
<evidence type="ECO:0000259" key="13">
    <source>
        <dbReference type="PROSITE" id="PS50885"/>
    </source>
</evidence>
<keyword evidence="7" id="KW-0418">Kinase</keyword>
<evidence type="ECO:0000259" key="12">
    <source>
        <dbReference type="PROSITE" id="PS50112"/>
    </source>
</evidence>
<feature type="transmembrane region" description="Helical" evidence="10">
    <location>
        <begin position="185"/>
        <end position="210"/>
    </location>
</feature>
<proteinExistence type="predicted"/>
<evidence type="ECO:0000256" key="1">
    <source>
        <dbReference type="ARBA" id="ARBA00000085"/>
    </source>
</evidence>
<keyword evidence="9" id="KW-0902">Two-component regulatory system</keyword>
<dbReference type="SMART" id="SM00091">
    <property type="entry name" value="PAS"/>
    <property type="match status" value="1"/>
</dbReference>
<reference evidence="14" key="1">
    <citation type="submission" date="2020-06" db="EMBL/GenBank/DDBJ databases">
        <title>Legume-microbial interactions unlock mineral nutrients during tropical forest succession.</title>
        <authorList>
            <person name="Epihov D.Z."/>
        </authorList>
    </citation>
    <scope>NUCLEOTIDE SEQUENCE [LARGE SCALE GENOMIC DNA]</scope>
    <source>
        <strain evidence="14">Pan2503</strain>
    </source>
</reference>
<keyword evidence="10" id="KW-1133">Transmembrane helix</keyword>
<dbReference type="Pfam" id="PF00989">
    <property type="entry name" value="PAS"/>
    <property type="match status" value="1"/>
</dbReference>
<dbReference type="Pfam" id="PF00672">
    <property type="entry name" value="HAMP"/>
    <property type="match status" value="1"/>
</dbReference>
<evidence type="ECO:0000256" key="2">
    <source>
        <dbReference type="ARBA" id="ARBA00004370"/>
    </source>
</evidence>
<dbReference type="SUPFAM" id="SSF47384">
    <property type="entry name" value="Homodimeric domain of signal transducing histidine kinase"/>
    <property type="match status" value="1"/>
</dbReference>
<dbReference type="InterPro" id="IPR035965">
    <property type="entry name" value="PAS-like_dom_sf"/>
</dbReference>
<dbReference type="InterPro" id="IPR036890">
    <property type="entry name" value="HATPase_C_sf"/>
</dbReference>
<dbReference type="Pfam" id="PF02518">
    <property type="entry name" value="HATPase_c"/>
    <property type="match status" value="1"/>
</dbReference>
<protein>
    <recommendedName>
        <fullName evidence="3">histidine kinase</fullName>
        <ecNumber evidence="3">2.7.13.3</ecNumber>
    </recommendedName>
</protein>
<dbReference type="CDD" id="cd00130">
    <property type="entry name" value="PAS"/>
    <property type="match status" value="1"/>
</dbReference>
<dbReference type="InterPro" id="IPR004358">
    <property type="entry name" value="Sig_transdc_His_kin-like_C"/>
</dbReference>
<comment type="caution">
    <text evidence="14">The sequence shown here is derived from an EMBL/GenBank/DDBJ whole genome shotgun (WGS) entry which is preliminary data.</text>
</comment>
<dbReference type="InterPro" id="IPR003660">
    <property type="entry name" value="HAMP_dom"/>
</dbReference>
<dbReference type="InterPro" id="IPR000014">
    <property type="entry name" value="PAS"/>
</dbReference>
<dbReference type="Gene3D" id="3.30.565.10">
    <property type="entry name" value="Histidine kinase-like ATPase, C-terminal domain"/>
    <property type="match status" value="1"/>
</dbReference>
<dbReference type="SUPFAM" id="SSF55874">
    <property type="entry name" value="ATPase domain of HSP90 chaperone/DNA topoisomerase II/histidine kinase"/>
    <property type="match status" value="1"/>
</dbReference>
<evidence type="ECO:0000256" key="3">
    <source>
        <dbReference type="ARBA" id="ARBA00012438"/>
    </source>
</evidence>
<dbReference type="Gene3D" id="6.10.340.10">
    <property type="match status" value="1"/>
</dbReference>
<name>A0A7V8NVE2_9BACT</name>
<dbReference type="EMBL" id="JACDQQ010002373">
    <property type="protein sequence ID" value="MBA0088162.1"/>
    <property type="molecule type" value="Genomic_DNA"/>
</dbReference>
<dbReference type="NCBIfam" id="TIGR00229">
    <property type="entry name" value="sensory_box"/>
    <property type="match status" value="1"/>
</dbReference>
<dbReference type="PROSITE" id="PS50109">
    <property type="entry name" value="HIS_KIN"/>
    <property type="match status" value="1"/>
</dbReference>
<accession>A0A7V8NVE2</accession>
<evidence type="ECO:0000256" key="6">
    <source>
        <dbReference type="ARBA" id="ARBA00022741"/>
    </source>
</evidence>
<dbReference type="InterPro" id="IPR003594">
    <property type="entry name" value="HATPase_dom"/>
</dbReference>
<keyword evidence="5" id="KW-0808">Transferase</keyword>
<organism evidence="14 15">
    <name type="scientific">Candidatus Acidiferrum panamense</name>
    <dbReference type="NCBI Taxonomy" id="2741543"/>
    <lineage>
        <taxon>Bacteria</taxon>
        <taxon>Pseudomonadati</taxon>
        <taxon>Acidobacteriota</taxon>
        <taxon>Terriglobia</taxon>
        <taxon>Candidatus Acidiferrales</taxon>
        <taxon>Candidatus Acidiferrum</taxon>
    </lineage>
</organism>
<dbReference type="CDD" id="cd00082">
    <property type="entry name" value="HisKA"/>
    <property type="match status" value="1"/>
</dbReference>
<feature type="domain" description="PAS" evidence="12">
    <location>
        <begin position="263"/>
        <end position="316"/>
    </location>
</feature>
<dbReference type="Proteomes" id="UP000567293">
    <property type="component" value="Unassembled WGS sequence"/>
</dbReference>